<evidence type="ECO:0000313" key="6">
    <source>
        <dbReference type="Proteomes" id="UP000319852"/>
    </source>
</evidence>
<evidence type="ECO:0000256" key="1">
    <source>
        <dbReference type="ARBA" id="ARBA00009477"/>
    </source>
</evidence>
<dbReference type="EMBL" id="CP036263">
    <property type="protein sequence ID" value="QDS99910.1"/>
    <property type="molecule type" value="Genomic_DNA"/>
</dbReference>
<dbReference type="Pfam" id="PF25954">
    <property type="entry name" value="Beta-barrel_RND_2"/>
    <property type="match status" value="1"/>
</dbReference>
<dbReference type="NCBIfam" id="TIGR01730">
    <property type="entry name" value="RND_mfp"/>
    <property type="match status" value="1"/>
</dbReference>
<feature type="domain" description="CusB-like beta-barrel" evidence="4">
    <location>
        <begin position="229"/>
        <end position="305"/>
    </location>
</feature>
<dbReference type="Pfam" id="PF25917">
    <property type="entry name" value="BSH_RND"/>
    <property type="match status" value="1"/>
</dbReference>
<accession>A0A517MYE8</accession>
<feature type="compositionally biased region" description="Basic and acidic residues" evidence="2">
    <location>
        <begin position="340"/>
        <end position="363"/>
    </location>
</feature>
<protein>
    <submittedName>
        <fullName evidence="5">Macrolide export protein MacA</fullName>
    </submittedName>
</protein>
<name>A0A517MYE8_9BACT</name>
<feature type="region of interest" description="Disordered" evidence="2">
    <location>
        <begin position="340"/>
        <end position="366"/>
    </location>
</feature>
<comment type="similarity">
    <text evidence="1">Belongs to the membrane fusion protein (MFP) (TC 8.A.1) family.</text>
</comment>
<evidence type="ECO:0000259" key="4">
    <source>
        <dbReference type="Pfam" id="PF25954"/>
    </source>
</evidence>
<evidence type="ECO:0000259" key="3">
    <source>
        <dbReference type="Pfam" id="PF25917"/>
    </source>
</evidence>
<evidence type="ECO:0000256" key="2">
    <source>
        <dbReference type="SAM" id="MobiDB-lite"/>
    </source>
</evidence>
<dbReference type="Proteomes" id="UP000319852">
    <property type="component" value="Chromosome"/>
</dbReference>
<dbReference type="PANTHER" id="PTHR30469">
    <property type="entry name" value="MULTIDRUG RESISTANCE PROTEIN MDTA"/>
    <property type="match status" value="1"/>
</dbReference>
<organism evidence="5 6">
    <name type="scientific">Adhaeretor mobilis</name>
    <dbReference type="NCBI Taxonomy" id="1930276"/>
    <lineage>
        <taxon>Bacteria</taxon>
        <taxon>Pseudomonadati</taxon>
        <taxon>Planctomycetota</taxon>
        <taxon>Planctomycetia</taxon>
        <taxon>Pirellulales</taxon>
        <taxon>Lacipirellulaceae</taxon>
        <taxon>Adhaeretor</taxon>
    </lineage>
</organism>
<dbReference type="Gene3D" id="2.40.50.100">
    <property type="match status" value="1"/>
</dbReference>
<sequence length="412" mass="45808">MKKFYLLLAVLTIGAIAAYKPLARGWEERSKPAYKTAEVDRRTIKLVVNSTGEVKPVLEVAIGSFVSGPIKELYVDFNDRVSKGQLLAEIDTRIYDAAVARDRATLVTRQADVKRVQAQLQQATNDEARSVALRSESVDYISQTEIDQFHFTRMSLAAQLEVAEAAVEQAVATLENSEANLGYAEIRSPVDGIVIKKMIDLGQTLAAQFQTPELFVIAPEMDKRMHVFASVDEADIGLIRRAQVGGLSVQFTVDAYPDDLFEGKIEQIRFSPTENQNVVTYPVVVSAANPDLKLLPGMTASLSFTIEVKEDVLCVPNAALRFYPEEKELVREKDRKLLEAGQEQDRESKENASAEQKVDDGKKRDKRHVWVANDGKLRATEITTGISDNRFTEIVSGDLEKDQELVTGKKTN</sequence>
<dbReference type="OrthoDB" id="9809068at2"/>
<keyword evidence="6" id="KW-1185">Reference proteome</keyword>
<dbReference type="AlphaFoldDB" id="A0A517MYE8"/>
<evidence type="ECO:0000313" key="5">
    <source>
        <dbReference type="EMBL" id="QDS99910.1"/>
    </source>
</evidence>
<dbReference type="Gene3D" id="2.40.30.170">
    <property type="match status" value="1"/>
</dbReference>
<dbReference type="GO" id="GO:0015562">
    <property type="term" value="F:efflux transmembrane transporter activity"/>
    <property type="evidence" value="ECO:0007669"/>
    <property type="project" value="TreeGrafter"/>
</dbReference>
<reference evidence="5 6" key="1">
    <citation type="submission" date="2019-02" db="EMBL/GenBank/DDBJ databases">
        <title>Deep-cultivation of Planctomycetes and their phenomic and genomic characterization uncovers novel biology.</title>
        <authorList>
            <person name="Wiegand S."/>
            <person name="Jogler M."/>
            <person name="Boedeker C."/>
            <person name="Pinto D."/>
            <person name="Vollmers J."/>
            <person name="Rivas-Marin E."/>
            <person name="Kohn T."/>
            <person name="Peeters S.H."/>
            <person name="Heuer A."/>
            <person name="Rast P."/>
            <person name="Oberbeckmann S."/>
            <person name="Bunk B."/>
            <person name="Jeske O."/>
            <person name="Meyerdierks A."/>
            <person name="Storesund J.E."/>
            <person name="Kallscheuer N."/>
            <person name="Luecker S."/>
            <person name="Lage O.M."/>
            <person name="Pohl T."/>
            <person name="Merkel B.J."/>
            <person name="Hornburger P."/>
            <person name="Mueller R.-W."/>
            <person name="Bruemmer F."/>
            <person name="Labrenz M."/>
            <person name="Spormann A.M."/>
            <person name="Op den Camp H."/>
            <person name="Overmann J."/>
            <person name="Amann R."/>
            <person name="Jetten M.S.M."/>
            <person name="Mascher T."/>
            <person name="Medema M.H."/>
            <person name="Devos D.P."/>
            <person name="Kaster A.-K."/>
            <person name="Ovreas L."/>
            <person name="Rohde M."/>
            <person name="Galperin M.Y."/>
            <person name="Jogler C."/>
        </authorList>
    </citation>
    <scope>NUCLEOTIDE SEQUENCE [LARGE SCALE GENOMIC DNA]</scope>
    <source>
        <strain evidence="5 6">HG15A2</strain>
    </source>
</reference>
<dbReference type="Gene3D" id="1.10.287.470">
    <property type="entry name" value="Helix hairpin bin"/>
    <property type="match status" value="1"/>
</dbReference>
<dbReference type="SUPFAM" id="SSF111369">
    <property type="entry name" value="HlyD-like secretion proteins"/>
    <property type="match status" value="1"/>
</dbReference>
<dbReference type="GO" id="GO:1990281">
    <property type="term" value="C:efflux pump complex"/>
    <property type="evidence" value="ECO:0007669"/>
    <property type="project" value="TreeGrafter"/>
</dbReference>
<gene>
    <name evidence="5" type="primary">macA_1</name>
    <name evidence="5" type="ORF">HG15A2_32410</name>
</gene>
<dbReference type="InterPro" id="IPR058792">
    <property type="entry name" value="Beta-barrel_RND_2"/>
</dbReference>
<dbReference type="KEGG" id="amob:HG15A2_32410"/>
<proteinExistence type="inferred from homology"/>
<feature type="domain" description="Multidrug resistance protein MdtA-like barrel-sandwich hybrid" evidence="3">
    <location>
        <begin position="60"/>
        <end position="212"/>
    </location>
</feature>
<dbReference type="RefSeq" id="WP_145061060.1">
    <property type="nucleotide sequence ID" value="NZ_CP036263.1"/>
</dbReference>
<dbReference type="InterPro" id="IPR006143">
    <property type="entry name" value="RND_pump_MFP"/>
</dbReference>
<dbReference type="InterPro" id="IPR058625">
    <property type="entry name" value="MdtA-like_BSH"/>
</dbReference>
<dbReference type="PANTHER" id="PTHR30469:SF33">
    <property type="entry name" value="SLR1207 PROTEIN"/>
    <property type="match status" value="1"/>
</dbReference>